<evidence type="ECO:0000256" key="3">
    <source>
        <dbReference type="ARBA" id="ARBA00022723"/>
    </source>
</evidence>
<dbReference type="GO" id="GO:0016491">
    <property type="term" value="F:oxidoreductase activity"/>
    <property type="evidence" value="ECO:0007669"/>
    <property type="project" value="UniProtKB-KW"/>
</dbReference>
<dbReference type="PANTHER" id="PTHR42813">
    <property type="entry name" value="ZINC-TYPE ALCOHOL DEHYDROGENASE-LIKE"/>
    <property type="match status" value="1"/>
</dbReference>
<dbReference type="Pfam" id="PF08240">
    <property type="entry name" value="ADH_N"/>
    <property type="match status" value="1"/>
</dbReference>
<evidence type="ECO:0000313" key="8">
    <source>
        <dbReference type="EMBL" id="BAS19943.1"/>
    </source>
</evidence>
<evidence type="ECO:0000256" key="6">
    <source>
        <dbReference type="RuleBase" id="RU361277"/>
    </source>
</evidence>
<comment type="similarity">
    <text evidence="2 6">Belongs to the zinc-containing alcohol dehydrogenase family.</text>
</comment>
<name>A0A0K2RYM8_9MICC</name>
<dbReference type="InterPro" id="IPR020843">
    <property type="entry name" value="ER"/>
</dbReference>
<evidence type="ECO:0000313" key="9">
    <source>
        <dbReference type="Proteomes" id="UP000066203"/>
    </source>
</evidence>
<dbReference type="Proteomes" id="UP000066203">
    <property type="component" value="Chromosome"/>
</dbReference>
<dbReference type="InterPro" id="IPR011032">
    <property type="entry name" value="GroES-like_sf"/>
</dbReference>
<dbReference type="InterPro" id="IPR002328">
    <property type="entry name" value="ADH_Zn_CS"/>
</dbReference>
<dbReference type="PATRIC" id="fig|43675.28.peg.713"/>
<dbReference type="EMBL" id="AP014938">
    <property type="protein sequence ID" value="BAS19943.1"/>
    <property type="molecule type" value="Genomic_DNA"/>
</dbReference>
<feature type="domain" description="Enoyl reductase (ER)" evidence="7">
    <location>
        <begin position="8"/>
        <end position="348"/>
    </location>
</feature>
<dbReference type="PROSITE" id="PS00059">
    <property type="entry name" value="ADH_ZINC"/>
    <property type="match status" value="1"/>
</dbReference>
<evidence type="ECO:0000256" key="1">
    <source>
        <dbReference type="ARBA" id="ARBA00001947"/>
    </source>
</evidence>
<dbReference type="AlphaFoldDB" id="A0A0K2RYM8"/>
<accession>A0A0K2RYM8</accession>
<dbReference type="Gene3D" id="3.90.180.10">
    <property type="entry name" value="Medium-chain alcohol dehydrogenases, catalytic domain"/>
    <property type="match status" value="1"/>
</dbReference>
<dbReference type="Gene3D" id="3.40.50.720">
    <property type="entry name" value="NAD(P)-binding Rossmann-like Domain"/>
    <property type="match status" value="1"/>
</dbReference>
<dbReference type="SUPFAM" id="SSF50129">
    <property type="entry name" value="GroES-like"/>
    <property type="match status" value="1"/>
</dbReference>
<dbReference type="PANTHER" id="PTHR42813:SF4">
    <property type="entry name" value="NADP-DEPENDENT ISOPROPANOL DEHYDROGENASE"/>
    <property type="match status" value="1"/>
</dbReference>
<gene>
    <name evidence="8" type="ORF">RM6536_0696</name>
</gene>
<dbReference type="SMART" id="SM00829">
    <property type="entry name" value="PKS_ER"/>
    <property type="match status" value="1"/>
</dbReference>
<dbReference type="SUPFAM" id="SSF51735">
    <property type="entry name" value="NAD(P)-binding Rossmann-fold domains"/>
    <property type="match status" value="1"/>
</dbReference>
<evidence type="ECO:0000256" key="5">
    <source>
        <dbReference type="ARBA" id="ARBA00023002"/>
    </source>
</evidence>
<sequence>MKAYVYHGPDQKGAWEEVPNPTILEPTDVIARVDTTTICGTDLHILKGDCPEVDHGRILGHEAVGTITEVGSAVTDLKVGDRIIIPAVTSCGKCSYCKANQPSHCQTVGGVGWIFGYMIDGTQAEYVRVPYAETSVHLVPEGLTDEDVLFLTDALPTGFEIGILNGNTKPGDTVAVVGAGPVGLGAIMTANLCGAGRVITVDFDDNRMNKALELGATDKVNAGDPDFIEKIKALSPDGLGVDVAIEAVGVPQTFETCTKIVRPYGNIANAGVHGKPVELPLNTMWISNVSINMGLVNCNTVGNLLNMVRSGRLNAKAMATHRFTFDQFEEAYDLFSHAAEHNVVKVVISRDPEVAA</sequence>
<evidence type="ECO:0000256" key="4">
    <source>
        <dbReference type="ARBA" id="ARBA00022833"/>
    </source>
</evidence>
<evidence type="ECO:0000256" key="2">
    <source>
        <dbReference type="ARBA" id="ARBA00008072"/>
    </source>
</evidence>
<proteinExistence type="inferred from homology"/>
<protein>
    <submittedName>
        <fullName evidence="8">Threonine dehydrogenase and related Zn-dependent dehydrogenases</fullName>
    </submittedName>
</protein>
<reference evidence="9" key="1">
    <citation type="submission" date="2015-08" db="EMBL/GenBank/DDBJ databases">
        <title>Complete genome sequence of Rothia mucilaginosa strain NUM-Rm6536.</title>
        <authorList>
            <person name="Nambu T."/>
        </authorList>
    </citation>
    <scope>NUCLEOTIDE SEQUENCE [LARGE SCALE GENOMIC DNA]</scope>
    <source>
        <strain evidence="9">NUM-Rm6536</strain>
    </source>
</reference>
<dbReference type="InterPro" id="IPR013154">
    <property type="entry name" value="ADH-like_N"/>
</dbReference>
<keyword evidence="5" id="KW-0560">Oxidoreductase</keyword>
<evidence type="ECO:0000259" key="7">
    <source>
        <dbReference type="SMART" id="SM00829"/>
    </source>
</evidence>
<dbReference type="Pfam" id="PF00107">
    <property type="entry name" value="ADH_zinc_N"/>
    <property type="match status" value="1"/>
</dbReference>
<keyword evidence="4 6" id="KW-0862">Zinc</keyword>
<comment type="cofactor">
    <cofactor evidence="1 6">
        <name>Zn(2+)</name>
        <dbReference type="ChEBI" id="CHEBI:29105"/>
    </cofactor>
</comment>
<dbReference type="InterPro" id="IPR036291">
    <property type="entry name" value="NAD(P)-bd_dom_sf"/>
</dbReference>
<dbReference type="GO" id="GO:0008270">
    <property type="term" value="F:zinc ion binding"/>
    <property type="evidence" value="ECO:0007669"/>
    <property type="project" value="InterPro"/>
</dbReference>
<organism evidence="8">
    <name type="scientific">Rothia mucilaginosa</name>
    <dbReference type="NCBI Taxonomy" id="43675"/>
    <lineage>
        <taxon>Bacteria</taxon>
        <taxon>Bacillati</taxon>
        <taxon>Actinomycetota</taxon>
        <taxon>Actinomycetes</taxon>
        <taxon>Micrococcales</taxon>
        <taxon>Micrococcaceae</taxon>
        <taxon>Rothia</taxon>
    </lineage>
</organism>
<dbReference type="InterPro" id="IPR013149">
    <property type="entry name" value="ADH-like_C"/>
</dbReference>
<dbReference type="RefSeq" id="WP_060824075.1">
    <property type="nucleotide sequence ID" value="NZ_AP014938.1"/>
</dbReference>
<keyword evidence="3 6" id="KW-0479">Metal-binding</keyword>